<name>A0AAV4FSG7_9GAST</name>
<evidence type="ECO:0000313" key="2">
    <source>
        <dbReference type="EMBL" id="GFR76273.1"/>
    </source>
</evidence>
<organism evidence="2 3">
    <name type="scientific">Elysia marginata</name>
    <dbReference type="NCBI Taxonomy" id="1093978"/>
    <lineage>
        <taxon>Eukaryota</taxon>
        <taxon>Metazoa</taxon>
        <taxon>Spiralia</taxon>
        <taxon>Lophotrochozoa</taxon>
        <taxon>Mollusca</taxon>
        <taxon>Gastropoda</taxon>
        <taxon>Heterobranchia</taxon>
        <taxon>Euthyneura</taxon>
        <taxon>Panpulmonata</taxon>
        <taxon>Sacoglossa</taxon>
        <taxon>Placobranchoidea</taxon>
        <taxon>Plakobranchidae</taxon>
        <taxon>Elysia</taxon>
    </lineage>
</organism>
<dbReference type="Proteomes" id="UP000762676">
    <property type="component" value="Unassembled WGS sequence"/>
</dbReference>
<gene>
    <name evidence="2" type="ORF">ElyMa_000477500</name>
</gene>
<evidence type="ECO:0000256" key="1">
    <source>
        <dbReference type="SAM" id="MobiDB-lite"/>
    </source>
</evidence>
<accession>A0AAV4FSG7</accession>
<protein>
    <submittedName>
        <fullName evidence="2">Uncharacterized protein</fullName>
    </submittedName>
</protein>
<feature type="compositionally biased region" description="Polar residues" evidence="1">
    <location>
        <begin position="1"/>
        <end position="11"/>
    </location>
</feature>
<dbReference type="AlphaFoldDB" id="A0AAV4FSG7"/>
<comment type="caution">
    <text evidence="2">The sequence shown here is derived from an EMBL/GenBank/DDBJ whole genome shotgun (WGS) entry which is preliminary data.</text>
</comment>
<dbReference type="EMBL" id="BMAT01000929">
    <property type="protein sequence ID" value="GFR76273.1"/>
    <property type="molecule type" value="Genomic_DNA"/>
</dbReference>
<feature type="region of interest" description="Disordered" evidence="1">
    <location>
        <begin position="1"/>
        <end position="96"/>
    </location>
</feature>
<keyword evidence="3" id="KW-1185">Reference proteome</keyword>
<evidence type="ECO:0000313" key="3">
    <source>
        <dbReference type="Proteomes" id="UP000762676"/>
    </source>
</evidence>
<reference evidence="2 3" key="1">
    <citation type="journal article" date="2021" name="Elife">
        <title>Chloroplast acquisition without the gene transfer in kleptoplastic sea slugs, Plakobranchus ocellatus.</title>
        <authorList>
            <person name="Maeda T."/>
            <person name="Takahashi S."/>
            <person name="Yoshida T."/>
            <person name="Shimamura S."/>
            <person name="Takaki Y."/>
            <person name="Nagai Y."/>
            <person name="Toyoda A."/>
            <person name="Suzuki Y."/>
            <person name="Arimoto A."/>
            <person name="Ishii H."/>
            <person name="Satoh N."/>
            <person name="Nishiyama T."/>
            <person name="Hasebe M."/>
            <person name="Maruyama T."/>
            <person name="Minagawa J."/>
            <person name="Obokata J."/>
            <person name="Shigenobu S."/>
        </authorList>
    </citation>
    <scope>NUCLEOTIDE SEQUENCE [LARGE SCALE GENOMIC DNA]</scope>
</reference>
<proteinExistence type="predicted"/>
<sequence>MLTSQSTTTTPRAPPSGTVRRGTPTPTPQTSDGHSTAAQRATRRLVDVPTAPQLEEQNLADTSTLPGTHPEYTANEPRRSGRPVKAPQWLRDYVTS</sequence>
<feature type="compositionally biased region" description="Low complexity" evidence="1">
    <location>
        <begin position="15"/>
        <end position="31"/>
    </location>
</feature>
<feature type="compositionally biased region" description="Polar residues" evidence="1">
    <location>
        <begin position="55"/>
        <end position="66"/>
    </location>
</feature>